<dbReference type="RefSeq" id="WP_110313138.1">
    <property type="nucleotide sequence ID" value="NZ_QJKC01000004.1"/>
</dbReference>
<dbReference type="EMBL" id="QJKC01000004">
    <property type="protein sequence ID" value="PXX49547.1"/>
    <property type="molecule type" value="Genomic_DNA"/>
</dbReference>
<dbReference type="GO" id="GO:0043139">
    <property type="term" value="F:5'-3' DNA helicase activity"/>
    <property type="evidence" value="ECO:0007669"/>
    <property type="project" value="UniProtKB-UniRule"/>
</dbReference>
<dbReference type="OrthoDB" id="9803432at2"/>
<comment type="function">
    <text evidence="3">A helicase/nuclease that prepares dsDNA breaks (DSB) for recombinational DNA repair. Binds to DSBs and unwinds DNA via a highly rapid and processive ATP-dependent bidirectional helicase activity. Unwinds dsDNA until it encounters a Chi (crossover hotspot instigator) sequence from the 3' direction. Cuts ssDNA a few nucleotides 3' to the Chi site. The properties and activities of the enzyme are changed at Chi. The Chi-altered holoenzyme produces a long 3'-ssDNA overhang and facilitates RecA-binding to the ssDNA for homologous DNA recombination and repair. Holoenzyme degrades any linearized DNA that is unable to undergo homologous recombination. In the holoenzyme this subunit has ssDNA-dependent ATPase and 5'-3' helicase activity. When added to pre-assembled RecBC greatly stimulates nuclease activity and augments holoenzyme processivity. Negatively regulates the RecA-loading ability of RecBCD.</text>
</comment>
<keyword evidence="3" id="KW-0227">DNA damage</keyword>
<comment type="miscellaneous">
    <text evidence="3">In the RecBCD complex, RecB has a slow 3'-5' helicase, an exonuclease activity and loads RecA onto ssDNA, RecD has a fast 5'-3' helicase activity, while RecC stimulates the ATPase and processivity of the RecB helicase and contributes to recognition of the Chi site.</text>
</comment>
<dbReference type="GO" id="GO:0009338">
    <property type="term" value="C:exodeoxyribonuclease V complex"/>
    <property type="evidence" value="ECO:0007669"/>
    <property type="project" value="InterPro"/>
</dbReference>
<keyword evidence="3" id="KW-0540">Nuclease</keyword>
<keyword evidence="3" id="KW-0413">Isomerase</keyword>
<proteinExistence type="inferred from homology"/>
<dbReference type="GO" id="GO:0005524">
    <property type="term" value="F:ATP binding"/>
    <property type="evidence" value="ECO:0007669"/>
    <property type="project" value="UniProtKB-UniRule"/>
</dbReference>
<reference evidence="5 6" key="1">
    <citation type="submission" date="2018-05" db="EMBL/GenBank/DDBJ databases">
        <title>Genomic Encyclopedia of Type Strains, Phase IV (KMG-IV): sequencing the most valuable type-strain genomes for metagenomic binning, comparative biology and taxonomic classification.</title>
        <authorList>
            <person name="Goeker M."/>
        </authorList>
    </citation>
    <scope>NUCLEOTIDE SEQUENCE [LARGE SCALE GENOMIC DNA]</scope>
    <source>
        <strain evidence="5 6">DSM 25134</strain>
    </source>
</reference>
<comment type="similarity">
    <text evidence="3">Belongs to the RecD family.</text>
</comment>
<keyword evidence="6" id="KW-1185">Reference proteome</keyword>
<dbReference type="Gene3D" id="3.40.50.300">
    <property type="entry name" value="P-loop containing nucleotide triphosphate hydrolases"/>
    <property type="match status" value="3"/>
</dbReference>
<dbReference type="EC" id="5.6.2.3" evidence="3"/>
<keyword evidence="3 5" id="KW-0347">Helicase</keyword>
<dbReference type="GO" id="GO:0017116">
    <property type="term" value="F:single-stranded DNA helicase activity"/>
    <property type="evidence" value="ECO:0007669"/>
    <property type="project" value="TreeGrafter"/>
</dbReference>
<protein>
    <recommendedName>
        <fullName evidence="3">RecBCD enzyme subunit RecD</fullName>
        <ecNumber evidence="3">5.6.2.3</ecNumber>
    </recommendedName>
    <alternativeName>
        <fullName evidence="3">DNA 5'-3' helicase subunit RecD</fullName>
    </alternativeName>
    <alternativeName>
        <fullName evidence="3">Exonuclease V subunit RecD</fullName>
        <shortName evidence="3">ExoV subunit RecD</shortName>
    </alternativeName>
    <alternativeName>
        <fullName evidence="3">Helicase/nuclease RecBCD subunit RecD</fullName>
    </alternativeName>
</protein>
<dbReference type="InterPro" id="IPR003593">
    <property type="entry name" value="AAA+_ATPase"/>
</dbReference>
<keyword evidence="3" id="KW-0234">DNA repair</keyword>
<accession>A0A318JM82</accession>
<dbReference type="GO" id="GO:0008854">
    <property type="term" value="F:exodeoxyribonuclease V activity"/>
    <property type="evidence" value="ECO:0007669"/>
    <property type="project" value="InterPro"/>
</dbReference>
<dbReference type="Pfam" id="PF13245">
    <property type="entry name" value="AAA_19"/>
    <property type="match status" value="1"/>
</dbReference>
<dbReference type="SMART" id="SM00382">
    <property type="entry name" value="AAA"/>
    <property type="match status" value="1"/>
</dbReference>
<dbReference type="PANTHER" id="PTHR43788">
    <property type="entry name" value="DNA2/NAM7 HELICASE FAMILY MEMBER"/>
    <property type="match status" value="1"/>
</dbReference>
<comment type="subunit">
    <text evidence="3">Heterotrimer of RecB, RecC and RecD. All subunits contribute to DNA-binding.</text>
</comment>
<dbReference type="InterPro" id="IPR006344">
    <property type="entry name" value="RecD"/>
</dbReference>
<keyword evidence="3" id="KW-0378">Hydrolase</keyword>
<feature type="binding site" evidence="3">
    <location>
        <begin position="151"/>
        <end position="158"/>
    </location>
    <ligand>
        <name>ATP</name>
        <dbReference type="ChEBI" id="CHEBI:30616"/>
    </ligand>
</feature>
<dbReference type="SUPFAM" id="SSF52540">
    <property type="entry name" value="P-loop containing nucleoside triphosphate hydrolases"/>
    <property type="match status" value="2"/>
</dbReference>
<dbReference type="GO" id="GO:0000724">
    <property type="term" value="P:double-strand break repair via homologous recombination"/>
    <property type="evidence" value="ECO:0007669"/>
    <property type="project" value="UniProtKB-UniRule"/>
</dbReference>
<dbReference type="CDD" id="cd18809">
    <property type="entry name" value="SF1_C_RecD"/>
    <property type="match status" value="1"/>
</dbReference>
<dbReference type="HAMAP" id="MF_01487">
    <property type="entry name" value="RecD"/>
    <property type="match status" value="1"/>
</dbReference>
<dbReference type="Pfam" id="PF13538">
    <property type="entry name" value="UvrD_C_2"/>
    <property type="match status" value="1"/>
</dbReference>
<gene>
    <name evidence="3" type="primary">recD</name>
    <name evidence="5" type="ORF">DFR38_104191</name>
</gene>
<dbReference type="InterPro" id="IPR027785">
    <property type="entry name" value="UvrD-like_helicase_C"/>
</dbReference>
<organism evidence="5 6">
    <name type="scientific">Aquitalea magnusonii</name>
    <dbReference type="NCBI Taxonomy" id="332411"/>
    <lineage>
        <taxon>Bacteria</taxon>
        <taxon>Pseudomonadati</taxon>
        <taxon>Pseudomonadota</taxon>
        <taxon>Betaproteobacteria</taxon>
        <taxon>Neisseriales</taxon>
        <taxon>Chromobacteriaceae</taxon>
        <taxon>Aquitalea</taxon>
    </lineage>
</organism>
<evidence type="ECO:0000256" key="2">
    <source>
        <dbReference type="ARBA" id="ARBA00022840"/>
    </source>
</evidence>
<evidence type="ECO:0000313" key="6">
    <source>
        <dbReference type="Proteomes" id="UP000248395"/>
    </source>
</evidence>
<evidence type="ECO:0000256" key="1">
    <source>
        <dbReference type="ARBA" id="ARBA00022741"/>
    </source>
</evidence>
<keyword evidence="3" id="KW-0238">DNA-binding</keyword>
<comment type="caution">
    <text evidence="5">The sequence shown here is derived from an EMBL/GenBank/DDBJ whole genome shotgun (WGS) entry which is preliminary data.</text>
</comment>
<dbReference type="CDD" id="cd17933">
    <property type="entry name" value="DEXSc_RecD-like"/>
    <property type="match status" value="1"/>
</dbReference>
<dbReference type="PANTHER" id="PTHR43788:SF6">
    <property type="entry name" value="DNA HELICASE B"/>
    <property type="match status" value="1"/>
</dbReference>
<dbReference type="AlphaFoldDB" id="A0A318JM82"/>
<feature type="domain" description="AAA+ ATPase" evidence="4">
    <location>
        <begin position="143"/>
        <end position="356"/>
    </location>
</feature>
<dbReference type="Proteomes" id="UP000248395">
    <property type="component" value="Unassembled WGS sequence"/>
</dbReference>
<evidence type="ECO:0000256" key="3">
    <source>
        <dbReference type="HAMAP-Rule" id="MF_01487"/>
    </source>
</evidence>
<dbReference type="GO" id="GO:0016887">
    <property type="term" value="F:ATP hydrolysis activity"/>
    <property type="evidence" value="ECO:0007669"/>
    <property type="project" value="RHEA"/>
</dbReference>
<sequence>MSDSSPALTAPLLPQQLSQLLLRLDPALDDSTLALVSELAAANQAGHVCLPIAHRPERRLLQASPVLGAPGSYAPLILDAAGRLYFARHWFDEQSLARKLAQLAADQRPLPASTLAPVLHQLFPALPAGQPDRQKLAAALAARQRLLVVSGGPGTGKTTTVVRLLAMLVMLAERPQVMVMAAPTGKAAARLSESVRNARDSLPVADSVRAQLPQQAQTLHRLLGLRPGAAQPRYHAGQPLPLDVLVVDEASMIDLALMARLLEALPAQARLILLGDRDQLASVDAGAVLGDLCGQVAYLPATRDWLTEAGAGPLPADEGRAGALADSVVLLTHSHRFRADSGIGELARLVNLGDASAALQLLQAGQHADIRQAAQLDDAGLSARRQPYLDAIQRQLPLEQVQAAFAQFMLLAAERRQVEQANQRMEALLEQQGCKQAGRDWYAGRPVMITANDYGVGLFNGDIGFTVERPQGLRVAFPAAEGSWREFAPGRLPQHETVFAMTVHKSQGSEFDEVWLQLPATPGPVLNRALIYTAITRARQRFAVAGSDEVWQQAVRLAPARYSGLADLLRQPRV</sequence>
<keyword evidence="1 3" id="KW-0547">Nucleotide-binding</keyword>
<dbReference type="InterPro" id="IPR027417">
    <property type="entry name" value="P-loop_NTPase"/>
</dbReference>
<evidence type="ECO:0000259" key="4">
    <source>
        <dbReference type="SMART" id="SM00382"/>
    </source>
</evidence>
<keyword evidence="2 3" id="KW-0067">ATP-binding</keyword>
<keyword evidence="3" id="KW-0269">Exonuclease</keyword>
<dbReference type="GO" id="GO:0003677">
    <property type="term" value="F:DNA binding"/>
    <property type="evidence" value="ECO:0007669"/>
    <property type="project" value="UniProtKB-UniRule"/>
</dbReference>
<name>A0A318JM82_9NEIS</name>
<dbReference type="InterPro" id="IPR050534">
    <property type="entry name" value="Coronavir_polyprotein_1ab"/>
</dbReference>
<comment type="catalytic activity">
    <reaction evidence="3">
        <text>ATP + H2O = ADP + phosphate + H(+)</text>
        <dbReference type="Rhea" id="RHEA:13065"/>
        <dbReference type="ChEBI" id="CHEBI:15377"/>
        <dbReference type="ChEBI" id="CHEBI:15378"/>
        <dbReference type="ChEBI" id="CHEBI:30616"/>
        <dbReference type="ChEBI" id="CHEBI:43474"/>
        <dbReference type="ChEBI" id="CHEBI:456216"/>
        <dbReference type="EC" id="5.6.2.3"/>
    </reaction>
</comment>
<evidence type="ECO:0000313" key="5">
    <source>
        <dbReference type="EMBL" id="PXX49547.1"/>
    </source>
</evidence>
<dbReference type="NCBIfam" id="TIGR01447">
    <property type="entry name" value="recD"/>
    <property type="match status" value="1"/>
</dbReference>